<dbReference type="EC" id="3.2.1.55" evidence="4"/>
<dbReference type="Pfam" id="PF06964">
    <property type="entry name" value="Alpha-L-AF_C"/>
    <property type="match status" value="1"/>
</dbReference>
<evidence type="ECO:0000259" key="9">
    <source>
        <dbReference type="SMART" id="SM00813"/>
    </source>
</evidence>
<keyword evidence="11" id="KW-1185">Reference proteome</keyword>
<dbReference type="InterPro" id="IPR010720">
    <property type="entry name" value="Alpha-L-AF_C"/>
</dbReference>
<evidence type="ECO:0000313" key="11">
    <source>
        <dbReference type="Proteomes" id="UP001215712"/>
    </source>
</evidence>
<evidence type="ECO:0000256" key="5">
    <source>
        <dbReference type="ARBA" id="ARBA00022801"/>
    </source>
</evidence>
<name>A0AAD6HPG6_9EURO</name>
<evidence type="ECO:0000256" key="2">
    <source>
        <dbReference type="ARBA" id="ARBA00004834"/>
    </source>
</evidence>
<keyword evidence="5" id="KW-0378">Hydrolase</keyword>
<evidence type="ECO:0000256" key="6">
    <source>
        <dbReference type="ARBA" id="ARBA00023277"/>
    </source>
</evidence>
<evidence type="ECO:0000256" key="1">
    <source>
        <dbReference type="ARBA" id="ARBA00001462"/>
    </source>
</evidence>
<proteinExistence type="inferred from homology"/>
<evidence type="ECO:0000256" key="7">
    <source>
        <dbReference type="ARBA" id="ARBA00023295"/>
    </source>
</evidence>
<comment type="similarity">
    <text evidence="3">Belongs to the glycosyl hydrolase 51 family.</text>
</comment>
<evidence type="ECO:0000256" key="4">
    <source>
        <dbReference type="ARBA" id="ARBA00012670"/>
    </source>
</evidence>
<gene>
    <name evidence="10" type="ORF">N7493_003299</name>
</gene>
<dbReference type="SUPFAM" id="SSF51445">
    <property type="entry name" value="(Trans)glycosidases"/>
    <property type="match status" value="1"/>
</dbReference>
<dbReference type="InterPro" id="IPR013780">
    <property type="entry name" value="Glyco_hydro_b"/>
</dbReference>
<feature type="domain" description="Alpha-L-arabinofuranosidase C-terminal" evidence="9">
    <location>
        <begin position="307"/>
        <end position="497"/>
    </location>
</feature>
<dbReference type="Proteomes" id="UP001215712">
    <property type="component" value="Unassembled WGS sequence"/>
</dbReference>
<comment type="caution">
    <text evidence="10">The sequence shown here is derived from an EMBL/GenBank/DDBJ whole genome shotgun (WGS) entry which is preliminary data.</text>
</comment>
<dbReference type="PANTHER" id="PTHR43576">
    <property type="entry name" value="ALPHA-L-ARABINOFURANOSIDASE C-RELATED"/>
    <property type="match status" value="1"/>
</dbReference>
<keyword evidence="6" id="KW-0119">Carbohydrate metabolism</keyword>
<dbReference type="Gene3D" id="2.60.40.1180">
    <property type="entry name" value="Golgi alpha-mannosidase II"/>
    <property type="match status" value="1"/>
</dbReference>
<evidence type="ECO:0000313" key="10">
    <source>
        <dbReference type="EMBL" id="KAJ5731818.1"/>
    </source>
</evidence>
<comment type="pathway">
    <text evidence="2">Glycan metabolism; L-arabinan degradation.</text>
</comment>
<reference evidence="10" key="2">
    <citation type="submission" date="2023-01" db="EMBL/GenBank/DDBJ databases">
        <authorList>
            <person name="Petersen C."/>
        </authorList>
    </citation>
    <scope>NUCLEOTIDE SEQUENCE</scope>
    <source>
        <strain evidence="10">IBT 17514</strain>
    </source>
</reference>
<dbReference type="PANTHER" id="PTHR43576:SF3">
    <property type="entry name" value="ALPHA-L-ARABINOFURANOSIDASE C"/>
    <property type="match status" value="1"/>
</dbReference>
<dbReference type="SUPFAM" id="SSF51011">
    <property type="entry name" value="Glycosyl hydrolase domain"/>
    <property type="match status" value="1"/>
</dbReference>
<dbReference type="InterPro" id="IPR017853">
    <property type="entry name" value="GH"/>
</dbReference>
<dbReference type="GO" id="GO:0046556">
    <property type="term" value="F:alpha-L-arabinofuranosidase activity"/>
    <property type="evidence" value="ECO:0007669"/>
    <property type="project" value="UniProtKB-EC"/>
</dbReference>
<dbReference type="GO" id="GO:0046373">
    <property type="term" value="P:L-arabinose metabolic process"/>
    <property type="evidence" value="ECO:0007669"/>
    <property type="project" value="InterPro"/>
</dbReference>
<evidence type="ECO:0000256" key="8">
    <source>
        <dbReference type="ARBA" id="ARBA00037415"/>
    </source>
</evidence>
<dbReference type="SMART" id="SM00813">
    <property type="entry name" value="Alpha-L-AF_C"/>
    <property type="match status" value="1"/>
</dbReference>
<comment type="function">
    <text evidence="8">Alpha-L-arabinofuranosidase involved in the degradation of arabinoxylan, a major component of plant hemicellulose. Acts only on small linear 1,5-alpha-linked L-arabinofuranosyl oligosaccharides.</text>
</comment>
<dbReference type="InterPro" id="IPR055235">
    <property type="entry name" value="ASD1_cat"/>
</dbReference>
<reference evidence="10" key="1">
    <citation type="journal article" date="2023" name="IMA Fungus">
        <title>Comparative genomic study of the Penicillium genus elucidates a diverse pangenome and 15 lateral gene transfer events.</title>
        <authorList>
            <person name="Petersen C."/>
            <person name="Sorensen T."/>
            <person name="Nielsen M.R."/>
            <person name="Sondergaard T.E."/>
            <person name="Sorensen J.L."/>
            <person name="Fitzpatrick D.A."/>
            <person name="Frisvad J.C."/>
            <person name="Nielsen K.L."/>
        </authorList>
    </citation>
    <scope>NUCLEOTIDE SEQUENCE</scope>
    <source>
        <strain evidence="10">IBT 17514</strain>
    </source>
</reference>
<dbReference type="GO" id="GO:0000272">
    <property type="term" value="P:polysaccharide catabolic process"/>
    <property type="evidence" value="ECO:0007669"/>
    <property type="project" value="TreeGrafter"/>
</dbReference>
<dbReference type="AlphaFoldDB" id="A0AAD6HPG6"/>
<dbReference type="Pfam" id="PF22848">
    <property type="entry name" value="ASD1_dom"/>
    <property type="match status" value="1"/>
</dbReference>
<keyword evidence="7" id="KW-0326">Glycosidase</keyword>
<comment type="catalytic activity">
    <reaction evidence="1">
        <text>Hydrolysis of terminal non-reducing alpha-L-arabinofuranoside residues in alpha-L-arabinosides.</text>
        <dbReference type="EC" id="3.2.1.55"/>
    </reaction>
</comment>
<accession>A0AAD6HPG6</accession>
<sequence length="538" mass="60772">MTTFTRIGDGDKPSIFTTASQPIADIDPFLYGGFAEHMGRCIYGGIYDPKNINGLVDKNGFRTDVIDAMKELQVPIVRYPGGNFTATYRWLDGVGPKEQRPKRVEVAWKGVETNHFGTDEFMKWCDLVGAEPYLALNMGTGTLEEALAWLEYCNLDTDTHYANLRKQNGHEKPYGVKYWALGNEVWAPWQVEQSSKEDYAKKAYQWGKALKLLDPNIKLVLCGKDGHSDWDRYVLQECLKITDLHSIHIYTFDMEHYPNVTSPKSAERAIEITAALIDLARTEVDYETFPRFVTKPKTAHRPKISFDEWNIWNPIRAPGDKGAEEKYDVSDMLAVALWLNVFVRQAKHIGMATIAQSVNVIAPLMTTEQGIIRQTTYWPLLLFSKYMRGQSLAVHVRSPTYTGRTSPEWLESTMDIPMLDVSAALSDDDYLNLAVVNLSDCESVETSLPLIEGSVQVFTVGGNKNDIRDTNSWGSTKVVITESEWCESGRFVFEKHSFTLLRWKVTPSRPNLDLSLTSLKASREIAAAVVNSLHARSE</sequence>
<organism evidence="10 11">
    <name type="scientific">Penicillium malachiteum</name>
    <dbReference type="NCBI Taxonomy" id="1324776"/>
    <lineage>
        <taxon>Eukaryota</taxon>
        <taxon>Fungi</taxon>
        <taxon>Dikarya</taxon>
        <taxon>Ascomycota</taxon>
        <taxon>Pezizomycotina</taxon>
        <taxon>Eurotiomycetes</taxon>
        <taxon>Eurotiomycetidae</taxon>
        <taxon>Eurotiales</taxon>
        <taxon>Aspergillaceae</taxon>
        <taxon>Penicillium</taxon>
    </lineage>
</organism>
<evidence type="ECO:0000256" key="3">
    <source>
        <dbReference type="ARBA" id="ARBA00007186"/>
    </source>
</evidence>
<protein>
    <recommendedName>
        <fullName evidence="4">non-reducing end alpha-L-arabinofuranosidase</fullName>
        <ecNumber evidence="4">3.2.1.55</ecNumber>
    </recommendedName>
</protein>
<dbReference type="EMBL" id="JAQJAN010000004">
    <property type="protein sequence ID" value="KAJ5731818.1"/>
    <property type="molecule type" value="Genomic_DNA"/>
</dbReference>
<dbReference type="Gene3D" id="3.20.20.80">
    <property type="entry name" value="Glycosidases"/>
    <property type="match status" value="1"/>
</dbReference>